<dbReference type="PROSITE" id="PS50011">
    <property type="entry name" value="PROTEIN_KINASE_DOM"/>
    <property type="match status" value="1"/>
</dbReference>
<dbReference type="SUPFAM" id="SSF56112">
    <property type="entry name" value="Protein kinase-like (PK-like)"/>
    <property type="match status" value="1"/>
</dbReference>
<keyword evidence="5" id="KW-0597">Phosphoprotein</keyword>
<dbReference type="GO" id="GO:0005737">
    <property type="term" value="C:cytoplasm"/>
    <property type="evidence" value="ECO:0007669"/>
    <property type="project" value="UniProtKB-ARBA"/>
</dbReference>
<comment type="catalytic activity">
    <reaction evidence="11">
        <text>L-seryl-[protein] + ATP = O-phospho-L-seryl-[protein] + ADP + H(+)</text>
        <dbReference type="Rhea" id="RHEA:17989"/>
        <dbReference type="Rhea" id="RHEA-COMP:9863"/>
        <dbReference type="Rhea" id="RHEA-COMP:11604"/>
        <dbReference type="ChEBI" id="CHEBI:15378"/>
        <dbReference type="ChEBI" id="CHEBI:29999"/>
        <dbReference type="ChEBI" id="CHEBI:30616"/>
        <dbReference type="ChEBI" id="CHEBI:83421"/>
        <dbReference type="ChEBI" id="CHEBI:456216"/>
        <dbReference type="EC" id="2.7.11.24"/>
    </reaction>
</comment>
<dbReference type="FunFam" id="1.10.510.10:FF:000684">
    <property type="entry name" value="Mitogen-activated protein kinase"/>
    <property type="match status" value="1"/>
</dbReference>
<comment type="cofactor">
    <cofactor evidence="1">
        <name>Mg(2+)</name>
        <dbReference type="ChEBI" id="CHEBI:18420"/>
    </cofactor>
</comment>
<evidence type="ECO:0000256" key="12">
    <source>
        <dbReference type="SAM" id="Phobius"/>
    </source>
</evidence>
<protein>
    <recommendedName>
        <fullName evidence="3">mitogen-activated protein kinase</fullName>
        <ecNumber evidence="3">2.7.11.24</ecNumber>
    </recommendedName>
</protein>
<proteinExistence type="inferred from homology"/>
<dbReference type="GO" id="GO:0004707">
    <property type="term" value="F:MAP kinase activity"/>
    <property type="evidence" value="ECO:0007669"/>
    <property type="project" value="UniProtKB-EC"/>
</dbReference>
<dbReference type="STRING" id="387005.A0A183HSF1"/>
<reference evidence="16" key="1">
    <citation type="submission" date="2016-06" db="UniProtKB">
        <authorList>
            <consortium name="WormBaseParasite"/>
        </authorList>
    </citation>
    <scope>IDENTIFICATION</scope>
</reference>
<feature type="domain" description="Protein kinase" evidence="13">
    <location>
        <begin position="1"/>
        <end position="164"/>
    </location>
</feature>
<evidence type="ECO:0000256" key="2">
    <source>
        <dbReference type="ARBA" id="ARBA00008832"/>
    </source>
</evidence>
<dbReference type="PANTHER" id="PTHR24055">
    <property type="entry name" value="MITOGEN-ACTIVATED PROTEIN KINASE"/>
    <property type="match status" value="1"/>
</dbReference>
<evidence type="ECO:0000256" key="10">
    <source>
        <dbReference type="ARBA" id="ARBA00047592"/>
    </source>
</evidence>
<dbReference type="EMBL" id="UZAJ01013838">
    <property type="protein sequence ID" value="VDO68239.1"/>
    <property type="molecule type" value="Genomic_DNA"/>
</dbReference>
<dbReference type="EC" id="2.7.11.24" evidence="3"/>
<dbReference type="GO" id="GO:0005524">
    <property type="term" value="F:ATP binding"/>
    <property type="evidence" value="ECO:0007669"/>
    <property type="project" value="UniProtKB-KW"/>
</dbReference>
<keyword evidence="12" id="KW-1133">Transmembrane helix</keyword>
<keyword evidence="8" id="KW-0418">Kinase</keyword>
<dbReference type="InterPro" id="IPR011009">
    <property type="entry name" value="Kinase-like_dom_sf"/>
</dbReference>
<evidence type="ECO:0000313" key="16">
    <source>
        <dbReference type="WBParaSite" id="OFLC_0001041201-mRNA-1"/>
    </source>
</evidence>
<feature type="transmembrane region" description="Helical" evidence="12">
    <location>
        <begin position="186"/>
        <end position="203"/>
    </location>
</feature>
<keyword evidence="6" id="KW-0808">Transferase</keyword>
<dbReference type="PRINTS" id="PR01773">
    <property type="entry name" value="P38MAPKINASE"/>
</dbReference>
<keyword evidence="4" id="KW-0723">Serine/threonine-protein kinase</keyword>
<evidence type="ECO:0000256" key="6">
    <source>
        <dbReference type="ARBA" id="ARBA00022679"/>
    </source>
</evidence>
<keyword evidence="15" id="KW-1185">Reference proteome</keyword>
<dbReference type="InterPro" id="IPR000719">
    <property type="entry name" value="Prot_kinase_dom"/>
</dbReference>
<dbReference type="InterPro" id="IPR050117">
    <property type="entry name" value="MAPK"/>
</dbReference>
<comment type="similarity">
    <text evidence="2">Belongs to the protein kinase superfamily. CMGC Ser/Thr protein kinase family. MAP kinase subfamily.</text>
</comment>
<dbReference type="Gene3D" id="1.10.510.10">
    <property type="entry name" value="Transferase(Phosphotransferase) domain 1"/>
    <property type="match status" value="1"/>
</dbReference>
<evidence type="ECO:0000259" key="13">
    <source>
        <dbReference type="PROSITE" id="PS50011"/>
    </source>
</evidence>
<evidence type="ECO:0000256" key="1">
    <source>
        <dbReference type="ARBA" id="ARBA00001946"/>
    </source>
</evidence>
<evidence type="ECO:0000256" key="3">
    <source>
        <dbReference type="ARBA" id="ARBA00012411"/>
    </source>
</evidence>
<evidence type="ECO:0000256" key="8">
    <source>
        <dbReference type="ARBA" id="ARBA00022777"/>
    </source>
</evidence>
<keyword evidence="12" id="KW-0812">Transmembrane</keyword>
<dbReference type="Proteomes" id="UP000267606">
    <property type="component" value="Unassembled WGS sequence"/>
</dbReference>
<evidence type="ECO:0000256" key="7">
    <source>
        <dbReference type="ARBA" id="ARBA00022741"/>
    </source>
</evidence>
<accession>A0A183HSF1</accession>
<reference evidence="14 15" key="2">
    <citation type="submission" date="2018-11" db="EMBL/GenBank/DDBJ databases">
        <authorList>
            <consortium name="Pathogen Informatics"/>
        </authorList>
    </citation>
    <scope>NUCLEOTIDE SEQUENCE [LARGE SCALE GENOMIC DNA]</scope>
</reference>
<evidence type="ECO:0000256" key="9">
    <source>
        <dbReference type="ARBA" id="ARBA00022840"/>
    </source>
</evidence>
<dbReference type="AlphaFoldDB" id="A0A183HSF1"/>
<gene>
    <name evidence="14" type="ORF">OFLC_LOCUS10409</name>
</gene>
<evidence type="ECO:0000256" key="4">
    <source>
        <dbReference type="ARBA" id="ARBA00022527"/>
    </source>
</evidence>
<comment type="catalytic activity">
    <reaction evidence="10">
        <text>L-threonyl-[protein] + ATP = O-phospho-L-threonyl-[protein] + ADP + H(+)</text>
        <dbReference type="Rhea" id="RHEA:46608"/>
        <dbReference type="Rhea" id="RHEA-COMP:11060"/>
        <dbReference type="Rhea" id="RHEA-COMP:11605"/>
        <dbReference type="ChEBI" id="CHEBI:15378"/>
        <dbReference type="ChEBI" id="CHEBI:30013"/>
        <dbReference type="ChEBI" id="CHEBI:30616"/>
        <dbReference type="ChEBI" id="CHEBI:61977"/>
        <dbReference type="ChEBI" id="CHEBI:456216"/>
        <dbReference type="EC" id="2.7.11.24"/>
    </reaction>
</comment>
<evidence type="ECO:0000313" key="14">
    <source>
        <dbReference type="EMBL" id="VDO68239.1"/>
    </source>
</evidence>
<dbReference type="InterPro" id="IPR008352">
    <property type="entry name" value="MAPK_HOG-like"/>
</dbReference>
<organism evidence="16">
    <name type="scientific">Onchocerca flexuosa</name>
    <dbReference type="NCBI Taxonomy" id="387005"/>
    <lineage>
        <taxon>Eukaryota</taxon>
        <taxon>Metazoa</taxon>
        <taxon>Ecdysozoa</taxon>
        <taxon>Nematoda</taxon>
        <taxon>Chromadorea</taxon>
        <taxon>Rhabditida</taxon>
        <taxon>Spirurina</taxon>
        <taxon>Spiruromorpha</taxon>
        <taxon>Filarioidea</taxon>
        <taxon>Onchocercidae</taxon>
        <taxon>Onchocerca</taxon>
    </lineage>
</organism>
<dbReference type="SMART" id="SM00220">
    <property type="entry name" value="S_TKc"/>
    <property type="match status" value="1"/>
</dbReference>
<evidence type="ECO:0000256" key="11">
    <source>
        <dbReference type="ARBA" id="ARBA00048312"/>
    </source>
</evidence>
<keyword evidence="7" id="KW-0547">Nucleotide-binding</keyword>
<keyword evidence="9" id="KW-0067">ATP-binding</keyword>
<evidence type="ECO:0000313" key="15">
    <source>
        <dbReference type="Proteomes" id="UP000267606"/>
    </source>
</evidence>
<evidence type="ECO:0000256" key="5">
    <source>
        <dbReference type="ARBA" id="ARBA00022553"/>
    </source>
</evidence>
<dbReference type="Pfam" id="PF00069">
    <property type="entry name" value="Pkinase"/>
    <property type="match status" value="1"/>
</dbReference>
<dbReference type="WBParaSite" id="OFLC_0001041201-mRNA-1">
    <property type="protein sequence ID" value="OFLC_0001041201-mRNA-1"/>
    <property type="gene ID" value="OFLC_0001041201"/>
</dbReference>
<keyword evidence="12" id="KW-0472">Membrane</keyword>
<name>A0A183HSF1_9BILA</name>
<sequence>GLIHRDLKPSNIAVNEDCELKILDFGLARQTDSEMTGYVATRWYRAPEIMLNWMHYTQTVDIWSVGCIMAELITGRTLFPGADHIDQLTRIMNVVGTPNEEFLSKIQSDEARNYIRNLPKTPRKDFKKLFPSASSDAIDLLERTLNLDPDYRPTASEAMEHPYLKQYHDPSDEPVSPPLDIDSDGLCLFIFIFSYIFFCWYFKVV</sequence>
<dbReference type="GO" id="GO:0006970">
    <property type="term" value="P:response to osmotic stress"/>
    <property type="evidence" value="ECO:0007669"/>
    <property type="project" value="UniProtKB-ARBA"/>
</dbReference>